<evidence type="ECO:0000313" key="2">
    <source>
        <dbReference type="EMBL" id="KRO70139.1"/>
    </source>
</evidence>
<dbReference type="Gene3D" id="3.30.160.100">
    <property type="entry name" value="Ribosome hibernation promotion factor-like"/>
    <property type="match status" value="1"/>
</dbReference>
<protein>
    <recommendedName>
        <fullName evidence="4">Ribosomal subunit interface protein</fullName>
    </recommendedName>
</protein>
<comment type="caution">
    <text evidence="2">The sequence shown here is derived from an EMBL/GenBank/DDBJ whole genome shotgun (WGS) entry which is preliminary data.</text>
</comment>
<dbReference type="AlphaFoldDB" id="A0A0R2SA22"/>
<gene>
    <name evidence="2" type="ORF">ABR69_04105</name>
</gene>
<accession>A0A0R2SA22</accession>
<sequence>MTNDIQIVFHSIDQTDALTEAVAKRIDKLERYCDQIINGRVVLDSPHNHHHKGKVYSVSIEIHTPQIEVRVNQDQHDKQSHEDLYVAIRDAFNVAERQLRSVDKKHRATPIHELSVGELVGESSIERDAVDDEELDETGEYAVA</sequence>
<dbReference type="EMBL" id="LIBB01000387">
    <property type="protein sequence ID" value="KRO70139.1"/>
    <property type="molecule type" value="Genomic_DNA"/>
</dbReference>
<dbReference type="NCBIfam" id="TIGR00741">
    <property type="entry name" value="yfiA"/>
    <property type="match status" value="1"/>
</dbReference>
<proteinExistence type="predicted"/>
<dbReference type="InterPro" id="IPR036567">
    <property type="entry name" value="RHF-like"/>
</dbReference>
<organism evidence="2 3">
    <name type="scientific">OM182 bacterium BACL3 MAG-120507-bin80</name>
    <dbReference type="NCBI Taxonomy" id="1655577"/>
    <lineage>
        <taxon>Bacteria</taxon>
        <taxon>Pseudomonadati</taxon>
        <taxon>Pseudomonadota</taxon>
        <taxon>Gammaproteobacteria</taxon>
        <taxon>OMG group</taxon>
        <taxon>OM182 clade</taxon>
    </lineage>
</organism>
<dbReference type="InterPro" id="IPR003489">
    <property type="entry name" value="RHF/RaiA"/>
</dbReference>
<evidence type="ECO:0000313" key="3">
    <source>
        <dbReference type="Proteomes" id="UP000051934"/>
    </source>
</evidence>
<dbReference type="SUPFAM" id="SSF69754">
    <property type="entry name" value="Ribosome binding protein Y (YfiA homologue)"/>
    <property type="match status" value="1"/>
</dbReference>
<feature type="compositionally biased region" description="Acidic residues" evidence="1">
    <location>
        <begin position="129"/>
        <end position="144"/>
    </location>
</feature>
<feature type="region of interest" description="Disordered" evidence="1">
    <location>
        <begin position="125"/>
        <end position="144"/>
    </location>
</feature>
<dbReference type="Pfam" id="PF02482">
    <property type="entry name" value="Ribosomal_S30AE"/>
    <property type="match status" value="1"/>
</dbReference>
<reference evidence="2 3" key="1">
    <citation type="submission" date="2015-10" db="EMBL/GenBank/DDBJ databases">
        <title>Metagenome-Assembled Genomes uncover a global brackish microbiome.</title>
        <authorList>
            <person name="Hugerth L.W."/>
            <person name="Larsson J."/>
            <person name="Alneberg J."/>
            <person name="Lindh M.V."/>
            <person name="Legrand C."/>
            <person name="Pinhassi J."/>
            <person name="Andersson A.F."/>
        </authorList>
    </citation>
    <scope>NUCLEOTIDE SEQUENCE [LARGE SCALE GENOMIC DNA]</scope>
    <source>
        <strain evidence="2">BACL4 MAG-120507-bin80</strain>
    </source>
</reference>
<dbReference type="Proteomes" id="UP000051934">
    <property type="component" value="Unassembled WGS sequence"/>
</dbReference>
<evidence type="ECO:0000256" key="1">
    <source>
        <dbReference type="SAM" id="MobiDB-lite"/>
    </source>
</evidence>
<evidence type="ECO:0008006" key="4">
    <source>
        <dbReference type="Google" id="ProtNLM"/>
    </source>
</evidence>
<dbReference type="CDD" id="cd00552">
    <property type="entry name" value="RaiA"/>
    <property type="match status" value="1"/>
</dbReference>
<name>A0A0R2SA22_9GAMM</name>